<dbReference type="SUPFAM" id="SSF48452">
    <property type="entry name" value="TPR-like"/>
    <property type="match status" value="1"/>
</dbReference>
<accession>A0ABS5BZ94</accession>
<feature type="compositionally biased region" description="Pro residues" evidence="2">
    <location>
        <begin position="7"/>
        <end position="16"/>
    </location>
</feature>
<dbReference type="Proteomes" id="UP000676565">
    <property type="component" value="Unassembled WGS sequence"/>
</dbReference>
<feature type="compositionally biased region" description="Polar residues" evidence="2">
    <location>
        <begin position="843"/>
        <end position="855"/>
    </location>
</feature>
<feature type="region of interest" description="Disordered" evidence="2">
    <location>
        <begin position="653"/>
        <end position="754"/>
    </location>
</feature>
<dbReference type="InterPro" id="IPR011990">
    <property type="entry name" value="TPR-like_helical_dom_sf"/>
</dbReference>
<evidence type="ECO:0000313" key="4">
    <source>
        <dbReference type="Proteomes" id="UP000676565"/>
    </source>
</evidence>
<dbReference type="Gene3D" id="1.25.40.10">
    <property type="entry name" value="Tetratricopeptide repeat domain"/>
    <property type="match status" value="1"/>
</dbReference>
<protein>
    <recommendedName>
        <fullName evidence="5">Tetratricopeptide repeat protein</fullName>
    </recommendedName>
</protein>
<feature type="region of interest" description="Disordered" evidence="2">
    <location>
        <begin position="235"/>
        <end position="254"/>
    </location>
</feature>
<reference evidence="3 4" key="1">
    <citation type="submission" date="2021-04" db="EMBL/GenBank/DDBJ databases">
        <authorList>
            <person name="Ivanova A."/>
        </authorList>
    </citation>
    <scope>NUCLEOTIDE SEQUENCE [LARGE SCALE GENOMIC DNA]</scope>
    <source>
        <strain evidence="3 4">G18</strain>
    </source>
</reference>
<feature type="compositionally biased region" description="Low complexity" evidence="2">
    <location>
        <begin position="441"/>
        <end position="453"/>
    </location>
</feature>
<evidence type="ECO:0000313" key="3">
    <source>
        <dbReference type="EMBL" id="MBP3959046.1"/>
    </source>
</evidence>
<proteinExistence type="predicted"/>
<feature type="region of interest" description="Disordered" evidence="2">
    <location>
        <begin position="441"/>
        <end position="481"/>
    </location>
</feature>
<feature type="coiled-coil region" evidence="1">
    <location>
        <begin position="1300"/>
        <end position="1362"/>
    </location>
</feature>
<dbReference type="SUPFAM" id="SSF57997">
    <property type="entry name" value="Tropomyosin"/>
    <property type="match status" value="1"/>
</dbReference>
<organism evidence="3 4">
    <name type="scientific">Gemmata palustris</name>
    <dbReference type="NCBI Taxonomy" id="2822762"/>
    <lineage>
        <taxon>Bacteria</taxon>
        <taxon>Pseudomonadati</taxon>
        <taxon>Planctomycetota</taxon>
        <taxon>Planctomycetia</taxon>
        <taxon>Gemmatales</taxon>
        <taxon>Gemmataceae</taxon>
        <taxon>Gemmata</taxon>
    </lineage>
</organism>
<feature type="region of interest" description="Disordered" evidence="2">
    <location>
        <begin position="520"/>
        <end position="540"/>
    </location>
</feature>
<feature type="region of interest" description="Disordered" evidence="2">
    <location>
        <begin position="770"/>
        <end position="940"/>
    </location>
</feature>
<evidence type="ECO:0000256" key="1">
    <source>
        <dbReference type="SAM" id="Coils"/>
    </source>
</evidence>
<feature type="region of interest" description="Disordered" evidence="2">
    <location>
        <begin position="316"/>
        <end position="403"/>
    </location>
</feature>
<evidence type="ECO:0000256" key="2">
    <source>
        <dbReference type="SAM" id="MobiDB-lite"/>
    </source>
</evidence>
<dbReference type="SMART" id="SM00028">
    <property type="entry name" value="TPR"/>
    <property type="match status" value="4"/>
</dbReference>
<feature type="compositionally biased region" description="Gly residues" evidence="2">
    <location>
        <begin position="989"/>
        <end position="1002"/>
    </location>
</feature>
<feature type="compositionally biased region" description="Low complexity" evidence="2">
    <location>
        <begin position="106"/>
        <end position="115"/>
    </location>
</feature>
<comment type="caution">
    <text evidence="3">The sequence shown here is derived from an EMBL/GenBank/DDBJ whole genome shotgun (WGS) entry which is preliminary data.</text>
</comment>
<keyword evidence="4" id="KW-1185">Reference proteome</keyword>
<feature type="region of interest" description="Disordered" evidence="2">
    <location>
        <begin position="978"/>
        <end position="1014"/>
    </location>
</feature>
<dbReference type="InterPro" id="IPR019734">
    <property type="entry name" value="TPR_rpt"/>
</dbReference>
<keyword evidence="1" id="KW-0175">Coiled coil</keyword>
<feature type="compositionally biased region" description="Low complexity" evidence="2">
    <location>
        <begin position="717"/>
        <end position="732"/>
    </location>
</feature>
<dbReference type="RefSeq" id="WP_210659545.1">
    <property type="nucleotide sequence ID" value="NZ_JAGKQQ010000001.1"/>
</dbReference>
<name>A0ABS5BZ94_9BACT</name>
<feature type="region of interest" description="Disordered" evidence="2">
    <location>
        <begin position="1"/>
        <end position="123"/>
    </location>
</feature>
<feature type="coiled-coil region" evidence="1">
    <location>
        <begin position="1470"/>
        <end position="1501"/>
    </location>
</feature>
<sequence>MSNPNDPKQPTPPHQPDPNAQNPQSEAPPEGGYRSGGSSFEFQLPDEGGELLPIPEPDAGTSGTDFALPPLPGAAPGSKGSFDFINVPGSRGSFGDFGLEPPPADSPSGPGSADGTFLLPDLPAAPNSGDSAILFDPAAPLAEATSAAFGMEPIEPTSLPDVSSLYPPSGPVLSALPDIPARPPSSAEINLGASGVNLGGIQAAPMTGDSSAGFGGPLPIPPGSESIEIPVAGLSSVAPESGKPPAGSDPDIFGLDELPLADFDPDSISELDRVRPAPGASKEGDSAVALGALAPTTDPSSFSLGSVELPVAELVPDEIGSGPGGSSGSVPDVKSLFPTGAGSSGSTPALPSVVPAAPTHQRGGSSFEFQLPEGVDSVSDLPPIPGPDANDSNTHSALPPKPIARPVDTSFDFINISSASRSFASIDFEGKVIAPAEGVSPAPAAPVADSKVPLGASDPVHPVKPASGWLDSGTPPAEDVPAAEAVDGSNVFAGAPVPPAEPVELANEFFDAELEIEAPPPAESGAASDVALTFDPPTDDSTMRDGGISDLPVAAEFADADSGTGLLNPERSDAESIHDMPSPIPDNPLFDSATLAHAPDLPGDPGADATDYGAPPTYDADASSILGDFTEGPHGPQDESSVRVEAPGVERTLTTGPVDGAFDLTVSDEPVPAGLFDEAEDSNDWRDQSGSNLLDQDHTAVDFDLEDLAEQGKSKNGGPPSLSSAPSSIFSGLKSPITGSSDPVAPPPVEVTEDPADAVEFTDFPELNATVVRPPADDLAQDLSSANFELPELPDTGEADGSVDWSDAALAADENATRATPDGVSLSAILRGELPDDSAEMPTRNTGSLAPSSTDPTREPVVSVDWLSGSAEGSAVSEPVKSKPGTKEKGKDKEKAKDKERKAVAAPPPPPSKTKPSKGSDAGTGSGTSPVVPEKKAKPAKKAGSGMAAGLLIGALAAGGAWAGVYFGGVIPNEKKAQFVPGGPPGGPVGPSGPGGPFGPGGPGGPPGGFPPVQATVDPQAAFAAGDTATALEHFKSSPPASTVEKASSGPIRVFARVQALKDGSTVPADDADLKTAREELDAVLADVPALAEPGGVKRAVKAAVALGVSHEIAGDTKTARKVYTDAMGKYPAYKSTFEALLDKLNALEAPSPSGASRRLEPADAERILFASTLLLQDAPKNEEPEPGVFYWKAVNLAAGGKYTEAVDQIAKAKAAHAARAKASAGRGLNPLSDPLEQIFTRSCDELKAYWELRGSIYGNPALAATIKKDGLAKALEKLLGAEKDVTAARDMVTKLTGEVAKLDKEAKTAEKGKTEAEEKLKTAAVDLKAAEKKLDTAMAELKTAEKDVKDQKDVLASLVEALKPVTPIPDKWGPADVLAATKSVASRVTGPDLKALVPNSMVAIGGGGLATGQLLDIADRLNKAEAATKAVTAKLETETKRLTEKYDTDTKKLKDDHGVALKKLTDDYAAEAKKLKDGSAEELKKLADKYAIDAKKLTDEHTAAVIKLNETHAVALKEEQARTEAEKKKFALREIEFQKQLVNAVTPGQVMDIWLPVLTELRRPADSAPALAAAEKAITGSVPDSEDAAKARTVAGTAYLINGDLANAKEMFQAARRSPAYKTAAGKPWARAADQGLEAVTDPVAQYRQPVVSRVTDPKAAAVSLDAGIAAYKAGRFDVAVKALLDATKNDPTDPVAWYFLGATRWALGEDEQAKKDFAQGAERERASLLPNRTLSAALAPIQGPGRDAVDRARP</sequence>
<evidence type="ECO:0008006" key="5">
    <source>
        <dbReference type="Google" id="ProtNLM"/>
    </source>
</evidence>
<gene>
    <name evidence="3" type="ORF">J8F10_27700</name>
</gene>
<feature type="compositionally biased region" description="Basic and acidic residues" evidence="2">
    <location>
        <begin position="885"/>
        <end position="903"/>
    </location>
</feature>
<dbReference type="EMBL" id="JAGKQQ010000001">
    <property type="protein sequence ID" value="MBP3959046.1"/>
    <property type="molecule type" value="Genomic_DNA"/>
</dbReference>